<protein>
    <recommendedName>
        <fullName evidence="4">Transmembrane protein</fullName>
    </recommendedName>
</protein>
<feature type="transmembrane region" description="Helical" evidence="1">
    <location>
        <begin position="107"/>
        <end position="124"/>
    </location>
</feature>
<keyword evidence="3" id="KW-1185">Reference proteome</keyword>
<evidence type="ECO:0000313" key="2">
    <source>
        <dbReference type="EMBL" id="RAH76477.1"/>
    </source>
</evidence>
<dbReference type="EMBL" id="KZ824867">
    <property type="protein sequence ID" value="RAH76477.1"/>
    <property type="molecule type" value="Genomic_DNA"/>
</dbReference>
<dbReference type="GeneID" id="37170870"/>
<evidence type="ECO:0008006" key="4">
    <source>
        <dbReference type="Google" id="ProtNLM"/>
    </source>
</evidence>
<dbReference type="RefSeq" id="XP_025522371.1">
    <property type="nucleotide sequence ID" value="XM_025667178.1"/>
</dbReference>
<keyword evidence="1" id="KW-1133">Transmembrane helix</keyword>
<organism evidence="2 3">
    <name type="scientific">Aspergillus japonicus CBS 114.51</name>
    <dbReference type="NCBI Taxonomy" id="1448312"/>
    <lineage>
        <taxon>Eukaryota</taxon>
        <taxon>Fungi</taxon>
        <taxon>Dikarya</taxon>
        <taxon>Ascomycota</taxon>
        <taxon>Pezizomycotina</taxon>
        <taxon>Eurotiomycetes</taxon>
        <taxon>Eurotiomycetidae</taxon>
        <taxon>Eurotiales</taxon>
        <taxon>Aspergillaceae</taxon>
        <taxon>Aspergillus</taxon>
        <taxon>Aspergillus subgen. Circumdati</taxon>
    </lineage>
</organism>
<keyword evidence="1" id="KW-0812">Transmembrane</keyword>
<keyword evidence="1" id="KW-0472">Membrane</keyword>
<dbReference type="Proteomes" id="UP000249497">
    <property type="component" value="Unassembled WGS sequence"/>
</dbReference>
<accession>A0A8T8WL30</accession>
<gene>
    <name evidence="2" type="ORF">BO86DRAFT_250568</name>
</gene>
<dbReference type="AlphaFoldDB" id="A0A8T8WL30"/>
<sequence length="145" mass="16496">MDRSIVRYRSRQAQYRGHPLALRGRLVVAVVVHTLHMHPLKKRCHKRGKSNEKANRPEEVGAGHFGYCTVQSSPVQSSPCKVDLACVRSDPEWQLAQRFFRAGRSRLVYGVLLLIIVPVSWGWLSLGSGHGLAMYGAIYSWRWSR</sequence>
<evidence type="ECO:0000313" key="3">
    <source>
        <dbReference type="Proteomes" id="UP000249497"/>
    </source>
</evidence>
<name>A0A8T8WL30_ASPJA</name>
<evidence type="ECO:0000256" key="1">
    <source>
        <dbReference type="SAM" id="Phobius"/>
    </source>
</evidence>
<reference evidence="2 3" key="1">
    <citation type="submission" date="2018-02" db="EMBL/GenBank/DDBJ databases">
        <title>The genomes of Aspergillus section Nigri reveals drivers in fungal speciation.</title>
        <authorList>
            <consortium name="DOE Joint Genome Institute"/>
            <person name="Vesth T.C."/>
            <person name="Nybo J."/>
            <person name="Theobald S."/>
            <person name="Brandl J."/>
            <person name="Frisvad J.C."/>
            <person name="Nielsen K.F."/>
            <person name="Lyhne E.K."/>
            <person name="Kogle M.E."/>
            <person name="Kuo A."/>
            <person name="Riley R."/>
            <person name="Clum A."/>
            <person name="Nolan M."/>
            <person name="Lipzen A."/>
            <person name="Salamov A."/>
            <person name="Henrissat B."/>
            <person name="Wiebenga A."/>
            <person name="De vries R.P."/>
            <person name="Grigoriev I.V."/>
            <person name="Mortensen U.H."/>
            <person name="Andersen M.R."/>
            <person name="Baker S.E."/>
        </authorList>
    </citation>
    <scope>NUCLEOTIDE SEQUENCE [LARGE SCALE GENOMIC DNA]</scope>
    <source>
        <strain evidence="2 3">CBS 114.51</strain>
    </source>
</reference>
<proteinExistence type="predicted"/>